<feature type="signal peptide" evidence="3">
    <location>
        <begin position="1"/>
        <end position="18"/>
    </location>
</feature>
<dbReference type="SMART" id="SM00736">
    <property type="entry name" value="CADG"/>
    <property type="match status" value="2"/>
</dbReference>
<feature type="region of interest" description="Disordered" evidence="1">
    <location>
        <begin position="785"/>
        <end position="819"/>
    </location>
</feature>
<sequence>MASLMLVWMLLLARLSKAAPSVSFPVNSQVPPVARIGHFYSFVFSSSTFSSPSSNITYSLARPPRWLSIDGGARRLFGTPSEADIGAGEAVGVPISLIATDDSGSTALDATLVVSRNPAPAVILPLERQVPEFGVFSSPSSILSSPDTPFTFKLADNTFSKPAGNPLNYYAVMADNTPLPAWISFNPSELSFSGRTTPSGVLIQPPQTFAFQLVASDVVGFSATSLVFEIIVGNHELRIDRTTVVLNVTAGSSVNYTALQGSVKLDGKPATSADVSVVSTPNIPPWLSVGKDTWHISGTPPKTAKSTNFTITLEDAFSDALNVTVSIQIAGGALQTSSLFRGPLPELNVTTGKNFSLSLGPYLNDPQDSELSAVFDSSPPWVHLDAIGMAVYGDVPKGLPDTVFGLVIKARSRSSGSIESQTLTVHIEAVLGDAGQTTASASSGSPRPTASSTDNSVYSANDSFAASINYILLAALLPTFLLLIALVCLLFWCFRRKRGHEKPKFNTRDISGPLPGIFVAHEGGLPSSESTRRLGRRHTTVYLNDSLFQPGHEGEEQSQACRFTEPNSDASRPLAILRVVQASEISGSITDSASEQNSTYLLPTHQTEALQLGMQGRRSHESMSGISETSSYQDGLLGIGDGDSFRDALEINIPTLDDIRSIQPTPDSAYTGETCHQDTGDLSSSPAHGPSSVVDPDCHVFPLKLKPRVVPPSTTGKTFAWPWHNNNNKGAKKEASFVALAAADNFAYEKTFKMAKVAEAEDQISAALSVSPPPLAKLPRQAVSCGPVTRRGPEPNLQRFGSNASSRTRETPLTSEDHDGRITMSSARQQPPHDYLGISYEDLVNTSPFHPSNTISTVPSAGQWCDETIESITSTNGWPLPHRDELSIDAFPTPPRQGLGGDCIGRAVSKDMSSTSGFDDAEKNGSQNDGRESRENLRLDIHSRSQWFSSGASEESKESDYAVFI</sequence>
<keyword evidence="6" id="KW-1185">Reference proteome</keyword>
<comment type="caution">
    <text evidence="5">The sequence shown here is derived from an EMBL/GenBank/DDBJ whole genome shotgun (WGS) entry which is preliminary data.</text>
</comment>
<gene>
    <name evidence="5" type="ORF">QBC46DRAFT_311966</name>
</gene>
<feature type="region of interest" description="Disordered" evidence="1">
    <location>
        <begin position="660"/>
        <end position="691"/>
    </location>
</feature>
<feature type="region of interest" description="Disordered" evidence="1">
    <location>
        <begin position="436"/>
        <end position="455"/>
    </location>
</feature>
<protein>
    <submittedName>
        <fullName evidence="5">Axial budding pattern protein 2</fullName>
    </submittedName>
</protein>
<dbReference type="InterPro" id="IPR013783">
    <property type="entry name" value="Ig-like_fold"/>
</dbReference>
<evidence type="ECO:0000313" key="6">
    <source>
        <dbReference type="Proteomes" id="UP001303473"/>
    </source>
</evidence>
<feature type="compositionally biased region" description="Basic and acidic residues" evidence="1">
    <location>
        <begin position="807"/>
        <end position="819"/>
    </location>
</feature>
<feature type="domain" description="Dystroglycan-type cadherin-like" evidence="4">
    <location>
        <begin position="134"/>
        <end position="239"/>
    </location>
</feature>
<evidence type="ECO:0000256" key="3">
    <source>
        <dbReference type="SAM" id="SignalP"/>
    </source>
</evidence>
<evidence type="ECO:0000259" key="4">
    <source>
        <dbReference type="SMART" id="SM00736"/>
    </source>
</evidence>
<evidence type="ECO:0000256" key="1">
    <source>
        <dbReference type="SAM" id="MobiDB-lite"/>
    </source>
</evidence>
<evidence type="ECO:0000256" key="2">
    <source>
        <dbReference type="SAM" id="Phobius"/>
    </source>
</evidence>
<dbReference type="AlphaFoldDB" id="A0AAN6NCI9"/>
<organism evidence="5 6">
    <name type="scientific">Diplogelasinospora grovesii</name>
    <dbReference type="NCBI Taxonomy" id="303347"/>
    <lineage>
        <taxon>Eukaryota</taxon>
        <taxon>Fungi</taxon>
        <taxon>Dikarya</taxon>
        <taxon>Ascomycota</taxon>
        <taxon>Pezizomycotina</taxon>
        <taxon>Sordariomycetes</taxon>
        <taxon>Sordariomycetidae</taxon>
        <taxon>Sordariales</taxon>
        <taxon>Diplogelasinosporaceae</taxon>
        <taxon>Diplogelasinospora</taxon>
    </lineage>
</organism>
<evidence type="ECO:0000313" key="5">
    <source>
        <dbReference type="EMBL" id="KAK3941247.1"/>
    </source>
</evidence>
<reference evidence="6" key="1">
    <citation type="journal article" date="2023" name="Mol. Phylogenet. Evol.">
        <title>Genome-scale phylogeny and comparative genomics of the fungal order Sordariales.</title>
        <authorList>
            <person name="Hensen N."/>
            <person name="Bonometti L."/>
            <person name="Westerberg I."/>
            <person name="Brannstrom I.O."/>
            <person name="Guillou S."/>
            <person name="Cros-Aarteil S."/>
            <person name="Calhoun S."/>
            <person name="Haridas S."/>
            <person name="Kuo A."/>
            <person name="Mondo S."/>
            <person name="Pangilinan J."/>
            <person name="Riley R."/>
            <person name="LaButti K."/>
            <person name="Andreopoulos B."/>
            <person name="Lipzen A."/>
            <person name="Chen C."/>
            <person name="Yan M."/>
            <person name="Daum C."/>
            <person name="Ng V."/>
            <person name="Clum A."/>
            <person name="Steindorff A."/>
            <person name="Ohm R.A."/>
            <person name="Martin F."/>
            <person name="Silar P."/>
            <person name="Natvig D.O."/>
            <person name="Lalanne C."/>
            <person name="Gautier V."/>
            <person name="Ament-Velasquez S.L."/>
            <person name="Kruys A."/>
            <person name="Hutchinson M.I."/>
            <person name="Powell A.J."/>
            <person name="Barry K."/>
            <person name="Miller A.N."/>
            <person name="Grigoriev I.V."/>
            <person name="Debuchy R."/>
            <person name="Gladieux P."/>
            <person name="Hiltunen Thoren M."/>
            <person name="Johannesson H."/>
        </authorList>
    </citation>
    <scope>NUCLEOTIDE SEQUENCE [LARGE SCALE GENOMIC DNA]</scope>
    <source>
        <strain evidence="6">CBS 340.73</strain>
    </source>
</reference>
<accession>A0AAN6NCI9</accession>
<keyword evidence="2" id="KW-0472">Membrane</keyword>
<feature type="compositionally biased region" description="Polar residues" evidence="1">
    <location>
        <begin position="446"/>
        <end position="455"/>
    </location>
</feature>
<feature type="region of interest" description="Disordered" evidence="1">
    <location>
        <begin position="907"/>
        <end position="965"/>
    </location>
</feature>
<name>A0AAN6NCI9_9PEZI</name>
<dbReference type="Proteomes" id="UP001303473">
    <property type="component" value="Unassembled WGS sequence"/>
</dbReference>
<dbReference type="EMBL" id="MU853785">
    <property type="protein sequence ID" value="KAK3941247.1"/>
    <property type="molecule type" value="Genomic_DNA"/>
</dbReference>
<dbReference type="GO" id="GO:0005509">
    <property type="term" value="F:calcium ion binding"/>
    <property type="evidence" value="ECO:0007669"/>
    <property type="project" value="InterPro"/>
</dbReference>
<keyword evidence="2" id="KW-0812">Transmembrane</keyword>
<dbReference type="SUPFAM" id="SSF49313">
    <property type="entry name" value="Cadherin-like"/>
    <property type="match status" value="3"/>
</dbReference>
<dbReference type="Gene3D" id="2.60.40.10">
    <property type="entry name" value="Immunoglobulins"/>
    <property type="match status" value="3"/>
</dbReference>
<keyword evidence="3" id="KW-0732">Signal</keyword>
<proteinExistence type="predicted"/>
<keyword evidence="2" id="KW-1133">Transmembrane helix</keyword>
<dbReference type="Pfam" id="PF05345">
    <property type="entry name" value="He_PIG"/>
    <property type="match status" value="3"/>
</dbReference>
<feature type="compositionally biased region" description="Polar residues" evidence="1">
    <location>
        <begin position="944"/>
        <end position="953"/>
    </location>
</feature>
<feature type="compositionally biased region" description="Low complexity" evidence="1">
    <location>
        <begin position="436"/>
        <end position="445"/>
    </location>
</feature>
<feature type="chain" id="PRO_5043014365" evidence="3">
    <location>
        <begin position="19"/>
        <end position="965"/>
    </location>
</feature>
<dbReference type="InterPro" id="IPR006644">
    <property type="entry name" value="Cadg"/>
</dbReference>
<feature type="compositionally biased region" description="Basic and acidic residues" evidence="1">
    <location>
        <begin position="929"/>
        <end position="943"/>
    </location>
</feature>
<dbReference type="GO" id="GO:0016020">
    <property type="term" value="C:membrane"/>
    <property type="evidence" value="ECO:0007669"/>
    <property type="project" value="InterPro"/>
</dbReference>
<feature type="compositionally biased region" description="Basic and acidic residues" evidence="1">
    <location>
        <begin position="954"/>
        <end position="965"/>
    </location>
</feature>
<feature type="transmembrane region" description="Helical" evidence="2">
    <location>
        <begin position="470"/>
        <end position="494"/>
    </location>
</feature>
<dbReference type="InterPro" id="IPR015919">
    <property type="entry name" value="Cadherin-like_sf"/>
</dbReference>
<feature type="domain" description="Dystroglycan-type cadherin-like" evidence="4">
    <location>
        <begin position="25"/>
        <end position="120"/>
    </location>
</feature>